<dbReference type="PANTHER" id="PTHR48106">
    <property type="entry name" value="QUINONE OXIDOREDUCTASE PIG3-RELATED"/>
    <property type="match status" value="1"/>
</dbReference>
<keyword evidence="5" id="KW-1185">Reference proteome</keyword>
<dbReference type="Gene3D" id="3.40.50.720">
    <property type="entry name" value="NAD(P)-binding Rossmann-like Domain"/>
    <property type="match status" value="1"/>
</dbReference>
<feature type="domain" description="Enoyl reductase (ER)" evidence="3">
    <location>
        <begin position="12"/>
        <end position="307"/>
    </location>
</feature>
<dbReference type="CDD" id="cd05289">
    <property type="entry name" value="MDR_like_2"/>
    <property type="match status" value="1"/>
</dbReference>
<dbReference type="Pfam" id="PF13602">
    <property type="entry name" value="ADH_zinc_N_2"/>
    <property type="match status" value="1"/>
</dbReference>
<dbReference type="Pfam" id="PF08240">
    <property type="entry name" value="ADH_N"/>
    <property type="match status" value="1"/>
</dbReference>
<protein>
    <submittedName>
        <fullName evidence="4">NADP-dependent oxidoreductase</fullName>
    </submittedName>
</protein>
<dbReference type="InterPro" id="IPR013154">
    <property type="entry name" value="ADH-like_N"/>
</dbReference>
<accession>A0A9X2IV21</accession>
<evidence type="ECO:0000256" key="2">
    <source>
        <dbReference type="ARBA" id="ARBA00023002"/>
    </source>
</evidence>
<dbReference type="SMART" id="SM00829">
    <property type="entry name" value="PKS_ER"/>
    <property type="match status" value="1"/>
</dbReference>
<dbReference type="Gene3D" id="3.90.180.10">
    <property type="entry name" value="Medium-chain alcohol dehydrogenases, catalytic domain"/>
    <property type="match status" value="1"/>
</dbReference>
<keyword evidence="1" id="KW-0521">NADP</keyword>
<organism evidence="4 5">
    <name type="scientific">Nocardia pulmonis</name>
    <dbReference type="NCBI Taxonomy" id="2951408"/>
    <lineage>
        <taxon>Bacteria</taxon>
        <taxon>Bacillati</taxon>
        <taxon>Actinomycetota</taxon>
        <taxon>Actinomycetes</taxon>
        <taxon>Mycobacteriales</taxon>
        <taxon>Nocardiaceae</taxon>
        <taxon>Nocardia</taxon>
    </lineage>
</organism>
<evidence type="ECO:0000313" key="5">
    <source>
        <dbReference type="Proteomes" id="UP001139157"/>
    </source>
</evidence>
<dbReference type="EMBL" id="JAMRXG010000003">
    <property type="protein sequence ID" value="MCM6773437.1"/>
    <property type="molecule type" value="Genomic_DNA"/>
</dbReference>
<dbReference type="InterPro" id="IPR036291">
    <property type="entry name" value="NAD(P)-bd_dom_sf"/>
</dbReference>
<keyword evidence="2" id="KW-0560">Oxidoreductase</keyword>
<reference evidence="4" key="1">
    <citation type="submission" date="2022-06" db="EMBL/GenBank/DDBJ databases">
        <title>Novel species in genus nocardia.</title>
        <authorList>
            <person name="Li F."/>
        </authorList>
    </citation>
    <scope>NUCLEOTIDE SEQUENCE</scope>
    <source>
        <strain evidence="4">CDC141</strain>
    </source>
</reference>
<dbReference type="GO" id="GO:0016651">
    <property type="term" value="F:oxidoreductase activity, acting on NAD(P)H"/>
    <property type="evidence" value="ECO:0007669"/>
    <property type="project" value="TreeGrafter"/>
</dbReference>
<dbReference type="InterPro" id="IPR020843">
    <property type="entry name" value="ER"/>
</dbReference>
<sequence>MTTKAITIETFGGPEVLRLRQVPLSAPKPGEVLLLVEATGVNPADLGMRDGRYPWARPPRLPLVPGYDIAGAVEAVGSGVTALAPGDRVTATTAHAHTQIGSYRERVVLPADQVVLAADLDVETRATLPLAGTVALQALRRLGLRAGQRLLVHGAAGAVGAFAARLAVHRGITVHGTASRADHDYLRSIGVRPLDRDLVPARDGYDAAFDTVDGPSARSAFAAVRDDGRYVTIVPEFWIPGGQFEPERGIAPELVVYSHDHADLSEVVRLATAGVLRARIADVLPIADAAEAHRRLLAGRVRGKLVLRP</sequence>
<dbReference type="InterPro" id="IPR011032">
    <property type="entry name" value="GroES-like_sf"/>
</dbReference>
<dbReference type="SUPFAM" id="SSF50129">
    <property type="entry name" value="GroES-like"/>
    <property type="match status" value="1"/>
</dbReference>
<gene>
    <name evidence="4" type="ORF">NDR86_08120</name>
</gene>
<evidence type="ECO:0000259" key="3">
    <source>
        <dbReference type="SMART" id="SM00829"/>
    </source>
</evidence>
<dbReference type="Proteomes" id="UP001139157">
    <property type="component" value="Unassembled WGS sequence"/>
</dbReference>
<proteinExistence type="predicted"/>
<evidence type="ECO:0000256" key="1">
    <source>
        <dbReference type="ARBA" id="ARBA00022857"/>
    </source>
</evidence>
<dbReference type="RefSeq" id="WP_251910508.1">
    <property type="nucleotide sequence ID" value="NZ_JAMRXG010000003.1"/>
</dbReference>
<comment type="caution">
    <text evidence="4">The sequence shown here is derived from an EMBL/GenBank/DDBJ whole genome shotgun (WGS) entry which is preliminary data.</text>
</comment>
<dbReference type="GO" id="GO:0070402">
    <property type="term" value="F:NADPH binding"/>
    <property type="evidence" value="ECO:0007669"/>
    <property type="project" value="TreeGrafter"/>
</dbReference>
<dbReference type="AlphaFoldDB" id="A0A9X2IV21"/>
<evidence type="ECO:0000313" key="4">
    <source>
        <dbReference type="EMBL" id="MCM6773437.1"/>
    </source>
</evidence>
<name>A0A9X2IV21_9NOCA</name>
<dbReference type="SUPFAM" id="SSF51735">
    <property type="entry name" value="NAD(P)-binding Rossmann-fold domains"/>
    <property type="match status" value="1"/>
</dbReference>